<feature type="domain" description="Alpha-D-phosphohexomutase alpha/beta/alpha" evidence="5">
    <location>
        <begin position="348"/>
        <end position="431"/>
    </location>
</feature>
<dbReference type="Proteomes" id="UP000001296">
    <property type="component" value="Chromosome"/>
</dbReference>
<reference evidence="6 7" key="2">
    <citation type="journal article" date="2010" name="J. Bacteriol.">
        <title>Genome sequence of the polysaccharide-degrading, thermophilic anaerobe Spirochaeta thermophila DSM 6192.</title>
        <authorList>
            <person name="Angelov A."/>
            <person name="Liebl S."/>
            <person name="Ballschmiter M."/>
            <person name="Bomeke M."/>
            <person name="Lehmann R."/>
            <person name="Liesegang H."/>
            <person name="Daniel R."/>
            <person name="Liebl W."/>
        </authorList>
    </citation>
    <scope>NUCLEOTIDE SEQUENCE [LARGE SCALE GENOMIC DNA]</scope>
    <source>
        <strain evidence="7">ATCC 49972 / DSM 6192 / RI 19.B1</strain>
    </source>
</reference>
<evidence type="ECO:0008006" key="8">
    <source>
        <dbReference type="Google" id="ProtNLM"/>
    </source>
</evidence>
<evidence type="ECO:0000259" key="4">
    <source>
        <dbReference type="Pfam" id="PF02878"/>
    </source>
</evidence>
<evidence type="ECO:0000313" key="7">
    <source>
        <dbReference type="Proteomes" id="UP000001296"/>
    </source>
</evidence>
<evidence type="ECO:0000256" key="3">
    <source>
        <dbReference type="ARBA" id="ARBA00022553"/>
    </source>
</evidence>
<dbReference type="SUPFAM" id="SSF53738">
    <property type="entry name" value="Phosphoglucomutase, first 3 domains"/>
    <property type="match status" value="1"/>
</dbReference>
<gene>
    <name evidence="6" type="ordered locus">STHERM_c14230</name>
</gene>
<comment type="similarity">
    <text evidence="2">Belongs to the phosphohexose mutase family.</text>
</comment>
<dbReference type="PaxDb" id="665571-STHERM_c14230"/>
<dbReference type="InterPro" id="IPR005846">
    <property type="entry name" value="A-D-PHexomutase_a/b/a-III"/>
</dbReference>
<dbReference type="InterPro" id="IPR050060">
    <property type="entry name" value="Phosphoglucosamine_mutase"/>
</dbReference>
<dbReference type="Pfam" id="PF02880">
    <property type="entry name" value="PGM_PMM_III"/>
    <property type="match status" value="1"/>
</dbReference>
<protein>
    <recommendedName>
        <fullName evidence="8">Phosphoglucomutase/phosphomannomutase alpha/beta/alpha domain I</fullName>
    </recommendedName>
</protein>
<evidence type="ECO:0000259" key="5">
    <source>
        <dbReference type="Pfam" id="PF02880"/>
    </source>
</evidence>
<accession>E0RT67</accession>
<dbReference type="PANTHER" id="PTHR42946">
    <property type="entry name" value="PHOSPHOHEXOSE MUTASE"/>
    <property type="match status" value="1"/>
</dbReference>
<evidence type="ECO:0000313" key="6">
    <source>
        <dbReference type="EMBL" id="ADN02363.1"/>
    </source>
</evidence>
<dbReference type="HOGENOM" id="CLU_032204_0_0_12"/>
<feature type="domain" description="Alpha-D-phosphohexomutase alpha/beta/alpha" evidence="4">
    <location>
        <begin position="43"/>
        <end position="150"/>
    </location>
</feature>
<evidence type="ECO:0000256" key="2">
    <source>
        <dbReference type="ARBA" id="ARBA00010231"/>
    </source>
</evidence>
<comment type="cofactor">
    <cofactor evidence="1">
        <name>Mg(2+)</name>
        <dbReference type="ChEBI" id="CHEBI:18420"/>
    </cofactor>
</comment>
<dbReference type="InterPro" id="IPR005844">
    <property type="entry name" value="A-D-PHexomutase_a/b/a-I"/>
</dbReference>
<name>E0RT67_WINT6</name>
<organism evidence="6 7">
    <name type="scientific">Winmispira thermophila (strain ATCC 49972 / DSM 6192 / RI 19.B1)</name>
    <name type="common">Spirochaeta thermophila</name>
    <dbReference type="NCBI Taxonomy" id="665571"/>
    <lineage>
        <taxon>Bacteria</taxon>
        <taxon>Pseudomonadati</taxon>
        <taxon>Spirochaetota</taxon>
        <taxon>Spirochaetia</taxon>
        <taxon>Winmispirales</taxon>
        <taxon>Winmispiraceae</taxon>
        <taxon>Winmispira</taxon>
    </lineage>
</organism>
<dbReference type="Pfam" id="PF02878">
    <property type="entry name" value="PGM_PMM_I"/>
    <property type="match status" value="1"/>
</dbReference>
<dbReference type="KEGG" id="sta:STHERM_c14230"/>
<keyword evidence="3" id="KW-0597">Phosphoprotein</keyword>
<dbReference type="AlphaFoldDB" id="E0RT67"/>
<dbReference type="GO" id="GO:0005975">
    <property type="term" value="P:carbohydrate metabolic process"/>
    <property type="evidence" value="ECO:0007669"/>
    <property type="project" value="InterPro"/>
</dbReference>
<dbReference type="Gene3D" id="3.40.120.10">
    <property type="entry name" value="Alpha-D-Glucose-1,6-Bisphosphate, subunit A, domain 3"/>
    <property type="match status" value="3"/>
</dbReference>
<dbReference type="GO" id="GO:0004615">
    <property type="term" value="F:phosphomannomutase activity"/>
    <property type="evidence" value="ECO:0007669"/>
    <property type="project" value="TreeGrafter"/>
</dbReference>
<reference key="1">
    <citation type="submission" date="2009-08" db="EMBL/GenBank/DDBJ databases">
        <title>The genome sequence of Spirochaeta thermophila DSM6192.</title>
        <authorList>
            <person name="Angelov A."/>
            <person name="Mientus M."/>
            <person name="Wittenberg S."/>
            <person name="Lehmann R."/>
            <person name="Liesegang H."/>
            <person name="Daniel R."/>
            <person name="Liebl W."/>
        </authorList>
    </citation>
    <scope>NUCLEOTIDE SEQUENCE</scope>
    <source>
        <strain>DSM 6192</strain>
    </source>
</reference>
<dbReference type="eggNOG" id="COG1109">
    <property type="taxonomic scope" value="Bacteria"/>
</dbReference>
<sequence length="613" mass="65868">MAVDRLHLMSALEGYILSVSGWRKVFAASGDEQDASPRITEADRVLAVCAGRVIGRFFRERGEGAGVLLARDSRPTGEAICRAIAAGLCMEGVGVRYAGIAAAPEVMAFSAADPEPAGFVYVSASHNPVGHNGIKVGSRGGVLGAREAGELIRRFREEVRGLGETEAAGLLGAEAPPGVWEEEARWKEGALRAYGGFVRRVITGGEAEEVVRRWAELGEGVRRRGAVIVGELNGSARGASVDRDVLEDLGCEVRLFNAAPGGFVHEILPEGESLEMCADLVRGVVEERGCEALGYVPDCDGDRGNLVYGAPGVGVRVPGAQEVFALAVLGELAWLDAVLPGGVRGHRVAVVANGPTSLRVEEVAGAFGAQVVRTEVGEAHVVGKAEELRREGWVVRVMGEGSNGGSIVWPARVRDPLATLGSVLKLLALRDEPYALFRRWCTLRGIPYEPSFTLADVLASLPSYRTTGTGEEAARLTIRSSDQAAFKASYERLFLSDWEGRAQELRRRFGITGFEEHNHEGTVTRVGFGPAFRTGAQKGGLRILFKNEKGEPCAFMWMRKSGTEPLFRVLIDARADIPGLYDYLLEWQHGLIRRADEEAAAGLSPGSTRRCSH</sequence>
<dbReference type="InterPro" id="IPR016055">
    <property type="entry name" value="A-D-PHexomutase_a/b/a-I/II/III"/>
</dbReference>
<dbReference type="PANTHER" id="PTHR42946:SF1">
    <property type="entry name" value="PHOSPHOGLUCOMUTASE (ALPHA-D-GLUCOSE-1,6-BISPHOSPHATE-DEPENDENT)"/>
    <property type="match status" value="1"/>
</dbReference>
<dbReference type="RefSeq" id="WP_013314203.1">
    <property type="nucleotide sequence ID" value="NC_014484.1"/>
</dbReference>
<evidence type="ECO:0000256" key="1">
    <source>
        <dbReference type="ARBA" id="ARBA00001946"/>
    </source>
</evidence>
<dbReference type="EMBL" id="CP001698">
    <property type="protein sequence ID" value="ADN02363.1"/>
    <property type="molecule type" value="Genomic_DNA"/>
</dbReference>
<proteinExistence type="inferred from homology"/>